<reference evidence="5 6" key="1">
    <citation type="submission" date="2016-08" db="EMBL/GenBank/DDBJ databases">
        <title>Draft genome of Fabibacter sp. strain SK-8.</title>
        <authorList>
            <person name="Wong S.-K."/>
            <person name="Hamasaki K."/>
            <person name="Yoshizawa S."/>
        </authorList>
    </citation>
    <scope>NUCLEOTIDE SEQUENCE [LARGE SCALE GENOMIC DNA]</scope>
    <source>
        <strain evidence="5 6">SK-8</strain>
    </source>
</reference>
<dbReference type="EMBL" id="MDGQ01000005">
    <property type="protein sequence ID" value="OEJ99662.1"/>
    <property type="molecule type" value="Genomic_DNA"/>
</dbReference>
<comment type="caution">
    <text evidence="5">The sequence shown here is derived from an EMBL/GenBank/DDBJ whole genome shotgun (WGS) entry which is preliminary data.</text>
</comment>
<evidence type="ECO:0000256" key="4">
    <source>
        <dbReference type="RuleBase" id="RU362118"/>
    </source>
</evidence>
<dbReference type="InterPro" id="IPR000277">
    <property type="entry name" value="Cys/Met-Metab_PyrdxlP-dep_enz"/>
</dbReference>
<keyword evidence="6" id="KW-1185">Reference proteome</keyword>
<dbReference type="CDD" id="cd00614">
    <property type="entry name" value="CGS_like"/>
    <property type="match status" value="1"/>
</dbReference>
<dbReference type="AlphaFoldDB" id="A0A1E5SKL3"/>
<dbReference type="Gene3D" id="3.90.1150.10">
    <property type="entry name" value="Aspartate Aminotransferase, domain 1"/>
    <property type="match status" value="1"/>
</dbReference>
<dbReference type="InterPro" id="IPR015421">
    <property type="entry name" value="PyrdxlP-dep_Trfase_major"/>
</dbReference>
<dbReference type="GO" id="GO:0030170">
    <property type="term" value="F:pyridoxal phosphate binding"/>
    <property type="evidence" value="ECO:0007669"/>
    <property type="project" value="InterPro"/>
</dbReference>
<dbReference type="Pfam" id="PF01053">
    <property type="entry name" value="Cys_Met_Meta_PP"/>
    <property type="match status" value="1"/>
</dbReference>
<dbReference type="GO" id="GO:0005737">
    <property type="term" value="C:cytoplasm"/>
    <property type="evidence" value="ECO:0007669"/>
    <property type="project" value="TreeGrafter"/>
</dbReference>
<dbReference type="InterPro" id="IPR015424">
    <property type="entry name" value="PyrdxlP-dep_Trfase"/>
</dbReference>
<dbReference type="InterPro" id="IPR054542">
    <property type="entry name" value="Cys_met_metab_PP"/>
</dbReference>
<dbReference type="PROSITE" id="PS00868">
    <property type="entry name" value="CYS_MET_METAB_PP"/>
    <property type="match status" value="1"/>
</dbReference>
<evidence type="ECO:0000256" key="1">
    <source>
        <dbReference type="ARBA" id="ARBA00001933"/>
    </source>
</evidence>
<dbReference type="PANTHER" id="PTHR11808">
    <property type="entry name" value="TRANS-SULFURATION ENZYME FAMILY MEMBER"/>
    <property type="match status" value="1"/>
</dbReference>
<dbReference type="Gene3D" id="3.40.640.10">
    <property type="entry name" value="Type I PLP-dependent aspartate aminotransferase-like (Major domain)"/>
    <property type="match status" value="1"/>
</dbReference>
<organism evidence="5 6">
    <name type="scientific">Roseivirga misakiensis</name>
    <dbReference type="NCBI Taxonomy" id="1563681"/>
    <lineage>
        <taxon>Bacteria</taxon>
        <taxon>Pseudomonadati</taxon>
        <taxon>Bacteroidota</taxon>
        <taxon>Cytophagia</taxon>
        <taxon>Cytophagales</taxon>
        <taxon>Roseivirgaceae</taxon>
        <taxon>Roseivirga</taxon>
    </lineage>
</organism>
<protein>
    <recommendedName>
        <fullName evidence="7">Methionine gamma-lyase</fullName>
    </recommendedName>
</protein>
<name>A0A1E5SKL3_9BACT</name>
<dbReference type="PIRSF" id="PIRSF001434">
    <property type="entry name" value="CGS"/>
    <property type="match status" value="1"/>
</dbReference>
<dbReference type="Proteomes" id="UP000095552">
    <property type="component" value="Unassembled WGS sequence"/>
</dbReference>
<gene>
    <name evidence="5" type="ORF">BFP71_08815</name>
</gene>
<dbReference type="SUPFAM" id="SSF53383">
    <property type="entry name" value="PLP-dependent transferases"/>
    <property type="match status" value="1"/>
</dbReference>
<dbReference type="RefSeq" id="WP_069835124.1">
    <property type="nucleotide sequence ID" value="NZ_MDGQ01000005.1"/>
</dbReference>
<feature type="modified residue" description="N6-(pyridoxal phosphate)lysine" evidence="3">
    <location>
        <position position="232"/>
    </location>
</feature>
<dbReference type="InterPro" id="IPR015422">
    <property type="entry name" value="PyrdxlP-dep_Trfase_small"/>
</dbReference>
<dbReference type="FunFam" id="3.40.640.10:FF:000046">
    <property type="entry name" value="Cystathionine gamma-lyase"/>
    <property type="match status" value="1"/>
</dbReference>
<sequence>MNKKNQDKFSAESLVVGAGHDPSSVLNSIKNPIFQTSTFMFNTAEEGKEFFKKYAGAETLEERNQSLIYTRLNHPNLTAAEFRLSQLDGAEDSAFFESGMAAISTTIMTFCKAGDLILMSSPLYGGTDSFIKHTLNQFDIEWLEFEHRATKEDIKAMVASHPRADRLKMIYIETPANPTLSLTDIGMASSLVQELSTSGNRPILAVDNTYLGPVFQKPIAHGADLNLYSATKYIGGHSDVIAGACSGKEELIRQVKGLRTILGCMASPFTSWLITRSLETVTLRMEKQAANTERLADFLKSHNKVKRVYYLGHLTEDHTDFRIYQNQQNSAGAMMAFEVNGGEKEAFSFLNGLELAKLAVSLGSTETLASHPYTMSSSNMDEQDRLKNNITPGLIRISVGIEDPNDLISDFDQALNQIQ</sequence>
<dbReference type="STRING" id="1563681.BFP71_08815"/>
<evidence type="ECO:0000256" key="2">
    <source>
        <dbReference type="ARBA" id="ARBA00022898"/>
    </source>
</evidence>
<evidence type="ECO:0000313" key="5">
    <source>
        <dbReference type="EMBL" id="OEJ99662.1"/>
    </source>
</evidence>
<proteinExistence type="inferred from homology"/>
<comment type="cofactor">
    <cofactor evidence="1 4">
        <name>pyridoxal 5'-phosphate</name>
        <dbReference type="ChEBI" id="CHEBI:597326"/>
    </cofactor>
</comment>
<evidence type="ECO:0000313" key="6">
    <source>
        <dbReference type="Proteomes" id="UP000095552"/>
    </source>
</evidence>
<evidence type="ECO:0000256" key="3">
    <source>
        <dbReference type="PIRSR" id="PIRSR001434-2"/>
    </source>
</evidence>
<dbReference type="GO" id="GO:0019346">
    <property type="term" value="P:transsulfuration"/>
    <property type="evidence" value="ECO:0007669"/>
    <property type="project" value="InterPro"/>
</dbReference>
<comment type="similarity">
    <text evidence="4">Belongs to the trans-sulfuration enzymes family.</text>
</comment>
<accession>A0A1E5SKL3</accession>
<dbReference type="GO" id="GO:0016846">
    <property type="term" value="F:carbon-sulfur lyase activity"/>
    <property type="evidence" value="ECO:0007669"/>
    <property type="project" value="TreeGrafter"/>
</dbReference>
<evidence type="ECO:0008006" key="7">
    <source>
        <dbReference type="Google" id="ProtNLM"/>
    </source>
</evidence>
<keyword evidence="2 3" id="KW-0663">Pyridoxal phosphate</keyword>
<dbReference type="PANTHER" id="PTHR11808:SF86">
    <property type="entry name" value="METHIONINE GAMMA-LYASE"/>
    <property type="match status" value="1"/>
</dbReference>
<dbReference type="OrthoDB" id="9803729at2"/>